<keyword evidence="3" id="KW-1185">Reference proteome</keyword>
<evidence type="ECO:0000256" key="1">
    <source>
        <dbReference type="SAM" id="Phobius"/>
    </source>
</evidence>
<dbReference type="Pfam" id="PF15049">
    <property type="entry name" value="DUF4534"/>
    <property type="match status" value="1"/>
</dbReference>
<dbReference type="Ensembl" id="ENSPMRT00000025062.1">
    <property type="protein sequence ID" value="ENSPMRP00000023615.1"/>
    <property type="gene ID" value="ENSPMRG00000015292.1"/>
</dbReference>
<keyword evidence="1" id="KW-0812">Transmembrane</keyword>
<feature type="transmembrane region" description="Helical" evidence="1">
    <location>
        <begin position="150"/>
        <end position="167"/>
    </location>
</feature>
<dbReference type="InterPro" id="IPR027862">
    <property type="entry name" value="DUF4534"/>
</dbReference>
<protein>
    <recommendedName>
        <fullName evidence="4">Transmembrane protein 217</fullName>
    </recommendedName>
</protein>
<reference evidence="2" key="3">
    <citation type="submission" date="2025-09" db="UniProtKB">
        <authorList>
            <consortium name="Ensembl"/>
        </authorList>
    </citation>
    <scope>IDENTIFICATION</scope>
</reference>
<sequence length="198" mass="22634">MGIFGSEKMIILFAGGICGVAPKAGSLLAGVYMILTTNMYLIFEAGHLNRSLTLIQLHQEENYSIGTMWVIPYYYYTAIGLAVITYPICFYFLLSIQRRDTVGLFIYIVWIIFYDLANIVLVVLTARAALYSISDLEWFGLATRIPTDCFWLLFIITYLLMIVEGRSTGRMSLKTRRISRRVSEPPKFRLGINARRVQ</sequence>
<feature type="transmembrane region" description="Helical" evidence="1">
    <location>
        <begin position="73"/>
        <end position="93"/>
    </location>
</feature>
<dbReference type="GeneTree" id="ENSGT00940000169704"/>
<reference evidence="2" key="2">
    <citation type="submission" date="2025-08" db="UniProtKB">
        <authorList>
            <consortium name="Ensembl"/>
        </authorList>
    </citation>
    <scope>IDENTIFICATION</scope>
</reference>
<proteinExistence type="predicted"/>
<organism evidence="2 3">
    <name type="scientific">Podarcis muralis</name>
    <name type="common">Wall lizard</name>
    <name type="synonym">Lacerta muralis</name>
    <dbReference type="NCBI Taxonomy" id="64176"/>
    <lineage>
        <taxon>Eukaryota</taxon>
        <taxon>Metazoa</taxon>
        <taxon>Chordata</taxon>
        <taxon>Craniata</taxon>
        <taxon>Vertebrata</taxon>
        <taxon>Euteleostomi</taxon>
        <taxon>Lepidosauria</taxon>
        <taxon>Squamata</taxon>
        <taxon>Bifurcata</taxon>
        <taxon>Unidentata</taxon>
        <taxon>Episquamata</taxon>
        <taxon>Laterata</taxon>
        <taxon>Lacertibaenia</taxon>
        <taxon>Lacertidae</taxon>
        <taxon>Podarcis</taxon>
    </lineage>
</organism>
<keyword evidence="1" id="KW-1133">Transmembrane helix</keyword>
<dbReference type="AlphaFoldDB" id="A0A670JI07"/>
<evidence type="ECO:0008006" key="4">
    <source>
        <dbReference type="Google" id="ProtNLM"/>
    </source>
</evidence>
<evidence type="ECO:0000313" key="3">
    <source>
        <dbReference type="Proteomes" id="UP000472272"/>
    </source>
</evidence>
<feature type="transmembrane region" description="Helical" evidence="1">
    <location>
        <begin position="105"/>
        <end position="130"/>
    </location>
</feature>
<name>A0A670JI07_PODMU</name>
<evidence type="ECO:0000313" key="2">
    <source>
        <dbReference type="Ensembl" id="ENSPMRP00000023615.1"/>
    </source>
</evidence>
<dbReference type="PANTHER" id="PTHR34928">
    <property type="entry name" value="TRANSMEMBRANE PROTEIN 217"/>
    <property type="match status" value="1"/>
</dbReference>
<keyword evidence="1" id="KW-0472">Membrane</keyword>
<reference evidence="2 3" key="1">
    <citation type="journal article" date="2019" name="Proc. Natl. Acad. Sci. U.S.A.">
        <title>Regulatory changes in pterin and carotenoid genes underlie balanced color polymorphisms in the wall lizard.</title>
        <authorList>
            <person name="Andrade P."/>
            <person name="Pinho C."/>
            <person name="Perez I de Lanuza G."/>
            <person name="Afonso S."/>
            <person name="Brejcha J."/>
            <person name="Rubin C.J."/>
            <person name="Wallerman O."/>
            <person name="Pereira P."/>
            <person name="Sabatino S.J."/>
            <person name="Bellati A."/>
            <person name="Pellitteri-Rosa D."/>
            <person name="Bosakova Z."/>
            <person name="Bunikis I."/>
            <person name="Carretero M.A."/>
            <person name="Feiner N."/>
            <person name="Marsik P."/>
            <person name="Pauperio F."/>
            <person name="Salvi D."/>
            <person name="Soler L."/>
            <person name="While G.M."/>
            <person name="Uller T."/>
            <person name="Font E."/>
            <person name="Andersson L."/>
            <person name="Carneiro M."/>
        </authorList>
    </citation>
    <scope>NUCLEOTIDE SEQUENCE</scope>
</reference>
<dbReference type="OMA" id="IWILFYE"/>
<feature type="transmembrane region" description="Helical" evidence="1">
    <location>
        <begin position="12"/>
        <end position="35"/>
    </location>
</feature>
<accession>A0A670JI07</accession>
<dbReference type="Proteomes" id="UP000472272">
    <property type="component" value="Chromosome 6"/>
</dbReference>
<dbReference type="PANTHER" id="PTHR34928:SF3">
    <property type="entry name" value="TRANSMEMBRANE PROTEIN 217B-RELATED"/>
    <property type="match status" value="1"/>
</dbReference>